<evidence type="ECO:0000256" key="2">
    <source>
        <dbReference type="ARBA" id="ARBA00022679"/>
    </source>
</evidence>
<keyword evidence="5" id="KW-0067">ATP-binding</keyword>
<dbReference type="InterPro" id="IPR000719">
    <property type="entry name" value="Prot_kinase_dom"/>
</dbReference>
<name>A0A8J3N2T8_9CHLR</name>
<dbReference type="CDD" id="cd14014">
    <property type="entry name" value="STKc_PknB_like"/>
    <property type="match status" value="1"/>
</dbReference>
<keyword evidence="3" id="KW-0547">Nucleotide-binding</keyword>
<dbReference type="Proteomes" id="UP000597444">
    <property type="component" value="Unassembled WGS sequence"/>
</dbReference>
<dbReference type="GO" id="GO:0005524">
    <property type="term" value="F:ATP binding"/>
    <property type="evidence" value="ECO:0007669"/>
    <property type="project" value="UniProtKB-KW"/>
</dbReference>
<keyword evidence="6" id="KW-0812">Transmembrane</keyword>
<organism evidence="8 9">
    <name type="scientific">Reticulibacter mediterranei</name>
    <dbReference type="NCBI Taxonomy" id="2778369"/>
    <lineage>
        <taxon>Bacteria</taxon>
        <taxon>Bacillati</taxon>
        <taxon>Chloroflexota</taxon>
        <taxon>Ktedonobacteria</taxon>
        <taxon>Ktedonobacterales</taxon>
        <taxon>Reticulibacteraceae</taxon>
        <taxon>Reticulibacter</taxon>
    </lineage>
</organism>
<dbReference type="PANTHER" id="PTHR43289">
    <property type="entry name" value="MITOGEN-ACTIVATED PROTEIN KINASE KINASE KINASE 20-RELATED"/>
    <property type="match status" value="1"/>
</dbReference>
<evidence type="ECO:0000256" key="4">
    <source>
        <dbReference type="ARBA" id="ARBA00022777"/>
    </source>
</evidence>
<reference evidence="8" key="1">
    <citation type="submission" date="2020-10" db="EMBL/GenBank/DDBJ databases">
        <title>Taxonomic study of unclassified bacteria belonging to the class Ktedonobacteria.</title>
        <authorList>
            <person name="Yabe S."/>
            <person name="Wang C.M."/>
            <person name="Zheng Y."/>
            <person name="Sakai Y."/>
            <person name="Cavaletti L."/>
            <person name="Monciardini P."/>
            <person name="Donadio S."/>
        </authorList>
    </citation>
    <scope>NUCLEOTIDE SEQUENCE</scope>
    <source>
        <strain evidence="8">ID150040</strain>
    </source>
</reference>
<dbReference type="Gene3D" id="3.30.200.20">
    <property type="entry name" value="Phosphorylase Kinase, domain 1"/>
    <property type="match status" value="1"/>
</dbReference>
<proteinExistence type="predicted"/>
<keyword evidence="9" id="KW-1185">Reference proteome</keyword>
<feature type="transmembrane region" description="Helical" evidence="6">
    <location>
        <begin position="380"/>
        <end position="401"/>
    </location>
</feature>
<feature type="domain" description="Protein kinase" evidence="7">
    <location>
        <begin position="11"/>
        <end position="262"/>
    </location>
</feature>
<accession>A0A8J3N2T8</accession>
<evidence type="ECO:0000259" key="7">
    <source>
        <dbReference type="PROSITE" id="PS50011"/>
    </source>
</evidence>
<keyword evidence="6" id="KW-1133">Transmembrane helix</keyword>
<gene>
    <name evidence="8" type="ORF">KSF_025250</name>
</gene>
<sequence>MTNSGSYLGNYRLLTQLPQAAHEDIYIAEHTDLAGSPVLIRVWRIADFPSTEEQDAFLQELHALTQLQHVHILPFLESGKTADNIYLVTAYHQPPLETLRQRLERQGSQPLPEREALTLLNEIGQALQYAHHRNIIHRQLTPDRILLGPAGSLLSDFGLMHTGETTLRKQSQPMKLHDQYVYMAPEQLQNQIGPASDQYALGAIAYKLYTGQQPPPASQTLLPPEMLKPTLSPAIAQAISTAMATFPSERYPDVATFINALLNANQTIITISEQNTMAVHPAPEPVGSSTVQPNNAQAWEYIQSSQAQPVLEEQQTGPQPIYTAGTFQPISEPISNPQFNPVYNGMQYSGQYTPHYNTPPPRPAARQQKLREFVAKRGRLLAIILLVVLVPPLIFYGLTILPASAATLTITPTSKRLTQTYAIAAVNGTPNSAMYQAPGYLITFTTPAKTKTVPASGHGHQNATAAKGTLTFSQVGQNSNIRSGQTLTGFDGIQIITDQVFSINVGQTVDVPAHAVNAGSCCNIGAFDINYQADVIDVLTNQTVTTVFVANKQPFTGGQDAFDYNFVKQNDIDGVANAFVNQLTKDAQAGVEKQVKPNQQPAADMQCKPNIKPDHKVNDRVDNVTVNVTVTCSREYVVPQEVQNAALGAFKNDAQTKFGSNYMLSGNAVINVPSTGTPLSDGSVTFQVKVDGIWYYHFSESQQQQIIQNILGKSQSSANDVLMHTPGVSKAAIATSGGIGWAIPTSPPSIKFVTVNVPGLQAG</sequence>
<keyword evidence="4" id="KW-0418">Kinase</keyword>
<dbReference type="AlphaFoldDB" id="A0A8J3N2T8"/>
<evidence type="ECO:0000256" key="6">
    <source>
        <dbReference type="SAM" id="Phobius"/>
    </source>
</evidence>
<evidence type="ECO:0000256" key="3">
    <source>
        <dbReference type="ARBA" id="ARBA00022741"/>
    </source>
</evidence>
<evidence type="ECO:0000313" key="8">
    <source>
        <dbReference type="EMBL" id="GHO92477.1"/>
    </source>
</evidence>
<dbReference type="Pfam" id="PF00069">
    <property type="entry name" value="Pkinase"/>
    <property type="match status" value="1"/>
</dbReference>
<dbReference type="InterPro" id="IPR011009">
    <property type="entry name" value="Kinase-like_dom_sf"/>
</dbReference>
<comment type="caution">
    <text evidence="8">The sequence shown here is derived from an EMBL/GenBank/DDBJ whole genome shotgun (WGS) entry which is preliminary data.</text>
</comment>
<dbReference type="EC" id="2.7.11.1" evidence="1"/>
<evidence type="ECO:0000256" key="1">
    <source>
        <dbReference type="ARBA" id="ARBA00012513"/>
    </source>
</evidence>
<dbReference type="PROSITE" id="PS50011">
    <property type="entry name" value="PROTEIN_KINASE_DOM"/>
    <property type="match status" value="1"/>
</dbReference>
<keyword evidence="2" id="KW-0808">Transferase</keyword>
<keyword evidence="6" id="KW-0472">Membrane</keyword>
<protein>
    <recommendedName>
        <fullName evidence="1">non-specific serine/threonine protein kinase</fullName>
        <ecNumber evidence="1">2.7.11.1</ecNumber>
    </recommendedName>
</protein>
<dbReference type="SUPFAM" id="SSF56112">
    <property type="entry name" value="Protein kinase-like (PK-like)"/>
    <property type="match status" value="1"/>
</dbReference>
<dbReference type="PANTHER" id="PTHR43289:SF6">
    <property type="entry name" value="SERINE_THREONINE-PROTEIN KINASE NEKL-3"/>
    <property type="match status" value="1"/>
</dbReference>
<dbReference type="GO" id="GO:0004674">
    <property type="term" value="F:protein serine/threonine kinase activity"/>
    <property type="evidence" value="ECO:0007669"/>
    <property type="project" value="UniProtKB-EC"/>
</dbReference>
<dbReference type="EMBL" id="BNJK01000001">
    <property type="protein sequence ID" value="GHO92477.1"/>
    <property type="molecule type" value="Genomic_DNA"/>
</dbReference>
<evidence type="ECO:0000313" key="9">
    <source>
        <dbReference type="Proteomes" id="UP000597444"/>
    </source>
</evidence>
<evidence type="ECO:0000256" key="5">
    <source>
        <dbReference type="ARBA" id="ARBA00022840"/>
    </source>
</evidence>
<dbReference type="Gene3D" id="1.10.510.10">
    <property type="entry name" value="Transferase(Phosphotransferase) domain 1"/>
    <property type="match status" value="1"/>
</dbReference>
<dbReference type="RefSeq" id="WP_220203307.1">
    <property type="nucleotide sequence ID" value="NZ_BNJK01000001.1"/>
</dbReference>